<organism evidence="2 3">
    <name type="scientific">Corallococcus llansteffanensis</name>
    <dbReference type="NCBI Taxonomy" id="2316731"/>
    <lineage>
        <taxon>Bacteria</taxon>
        <taxon>Pseudomonadati</taxon>
        <taxon>Myxococcota</taxon>
        <taxon>Myxococcia</taxon>
        <taxon>Myxococcales</taxon>
        <taxon>Cystobacterineae</taxon>
        <taxon>Myxococcaceae</taxon>
        <taxon>Corallococcus</taxon>
    </lineage>
</organism>
<feature type="compositionally biased region" description="Low complexity" evidence="1">
    <location>
        <begin position="52"/>
        <end position="62"/>
    </location>
</feature>
<dbReference type="Proteomes" id="UP000272888">
    <property type="component" value="Unassembled WGS sequence"/>
</dbReference>
<evidence type="ECO:0000313" key="3">
    <source>
        <dbReference type="Proteomes" id="UP000272888"/>
    </source>
</evidence>
<dbReference type="AlphaFoldDB" id="A0A3A8NSP3"/>
<evidence type="ECO:0000256" key="1">
    <source>
        <dbReference type="SAM" id="MobiDB-lite"/>
    </source>
</evidence>
<dbReference type="EMBL" id="RAWB01000672">
    <property type="protein sequence ID" value="RKH42454.1"/>
    <property type="molecule type" value="Genomic_DNA"/>
</dbReference>
<protein>
    <submittedName>
        <fullName evidence="2">Uncharacterized protein</fullName>
    </submittedName>
</protein>
<reference evidence="3" key="1">
    <citation type="submission" date="2018-09" db="EMBL/GenBank/DDBJ databases">
        <authorList>
            <person name="Livingstone P.G."/>
            <person name="Whitworth D.E."/>
        </authorList>
    </citation>
    <scope>NUCLEOTIDE SEQUENCE [LARGE SCALE GENOMIC DNA]</scope>
    <source>
        <strain evidence="3">CA051B</strain>
    </source>
</reference>
<proteinExistence type="predicted"/>
<sequence length="621" mass="64340">AGPTGVQRRLTQDGFTPDTRSRQAQGLFGGTPTPFQPLPTGTPTGGGPVAPNPTVQVTTTPPGQSATVVSPEVQAAVDEINKYQPASQPIGLASALKDHASGSAEDVAFRRELMTALGPDRVAELMGHVRAMPNDGPELARTLLTAAIESYPVADQGKLVQALGPEMLGAALATGVEAAGSPDTVGREAALAQMQGLARMVGDLSSLPAGSPGQAEVAGALDRLKNDEQFCKAPGVSTAAWLVANSGSDALKSSFANGYLEAFKADPTSLSPVEARAVAWALGSMTPSPTDGLGPILDLPEEQRTGFLEKLGSADAADAPELKSTGLHFQEDVQAGVNDFLEDVASLDPAAFPNPLAAKELRMETFQKVSLAVDSKFFGDNAGTHLALAHMFAADTADLINASANTQHRLADAGGPAMAKFFDHVAFRGEAGRDVVMEALQQYLGTGDKVGIVDRLAEGQGALEFMQNEGNLLARNMGFVLGTLYQGSQSAMESIDSEEARKKAIVDVMGSLVEKAIESSPVGPAYSMIKDGTGGAAAVDDVFNWLGEQFGGTPDASTEGVKNLSGAIIEEAWTPFFGDSALQGADLQRLTAMFGLINTAVAFNDGRTGDPNINIGGAYIK</sequence>
<feature type="non-terminal residue" evidence="2">
    <location>
        <position position="1"/>
    </location>
</feature>
<keyword evidence="3" id="KW-1185">Reference proteome</keyword>
<evidence type="ECO:0000313" key="2">
    <source>
        <dbReference type="EMBL" id="RKH42454.1"/>
    </source>
</evidence>
<accession>A0A3A8NSP3</accession>
<feature type="compositionally biased region" description="Low complexity" evidence="1">
    <location>
        <begin position="30"/>
        <end position="42"/>
    </location>
</feature>
<feature type="region of interest" description="Disordered" evidence="1">
    <location>
        <begin position="1"/>
        <end position="66"/>
    </location>
</feature>
<dbReference type="RefSeq" id="WP_158623950.1">
    <property type="nucleotide sequence ID" value="NZ_RAWB01000672.1"/>
</dbReference>
<gene>
    <name evidence="2" type="ORF">D7V93_37830</name>
</gene>
<name>A0A3A8NSP3_9BACT</name>
<comment type="caution">
    <text evidence="2">The sequence shown here is derived from an EMBL/GenBank/DDBJ whole genome shotgun (WGS) entry which is preliminary data.</text>
</comment>